<feature type="domain" description="ATPase AAA-type core" evidence="1">
    <location>
        <begin position="24"/>
        <end position="353"/>
    </location>
</feature>
<dbReference type="Gene3D" id="3.40.50.300">
    <property type="entry name" value="P-loop containing nucleotide triphosphate hydrolases"/>
    <property type="match status" value="2"/>
</dbReference>
<evidence type="ECO:0000313" key="2">
    <source>
        <dbReference type="EMBL" id="TGO02619.1"/>
    </source>
</evidence>
<dbReference type="Proteomes" id="UP000030428">
    <property type="component" value="Unassembled WGS sequence"/>
</dbReference>
<dbReference type="GO" id="GO:0016887">
    <property type="term" value="F:ATP hydrolysis activity"/>
    <property type="evidence" value="ECO:0007669"/>
    <property type="project" value="InterPro"/>
</dbReference>
<proteinExistence type="predicted"/>
<evidence type="ECO:0000313" key="4">
    <source>
        <dbReference type="Proteomes" id="UP000030428"/>
    </source>
</evidence>
<evidence type="ECO:0000259" key="1">
    <source>
        <dbReference type="Pfam" id="PF13304"/>
    </source>
</evidence>
<sequence length="402" mass="45217">MISRIEVSQYRCFHSLEIELTPHHVLAGANGSGKTTLLDIPTLFAELLTTNDVNNVFFEPTLSQSRARAENPIELVHKLQGHSFSLSLEVQISEHISHACERLRYEVTFDVVDKLQIAQEHLFIFPESERESIVKLRDEKATDKGFQVIRRSNHQATFQAERQSQAFNFTIHQGQLALSSLPADHRLFPATLWFRNSLQQYTCLYEPQGFKLRQASPPRYRTGLSPDGRGLPWQILALQKDKPQEFEEWLALVQLALPSIQNIQAIEREDDRHAYIKIQYQNGIVVPSSGLSDGTLSILALTILPYVGKLPQVITLEEPENGIHPSAIEAVLQAIRAVDTSQIWLTTHSPIVLAHTELKNVLCMCLTDEGSVEVVYGDKHPRLAHWQGGIDLGTLFAAGVLS</sequence>
<dbReference type="GO" id="GO:0005524">
    <property type="term" value="F:ATP binding"/>
    <property type="evidence" value="ECO:0007669"/>
    <property type="project" value="InterPro"/>
</dbReference>
<accession>A0A4E0QMJ9</accession>
<protein>
    <recommendedName>
        <fullName evidence="1">ATPase AAA-type core domain-containing protein</fullName>
    </recommendedName>
</protein>
<dbReference type="AlphaFoldDB" id="A0A4E0QMJ9"/>
<name>A0A4E0QMJ9_9GAMM</name>
<organism evidence="2 4">
    <name type="scientific">Candidatus Thiomargarita nelsonii</name>
    <dbReference type="NCBI Taxonomy" id="1003181"/>
    <lineage>
        <taxon>Bacteria</taxon>
        <taxon>Pseudomonadati</taxon>
        <taxon>Pseudomonadota</taxon>
        <taxon>Gammaproteobacteria</taxon>
        <taxon>Thiotrichales</taxon>
        <taxon>Thiotrichaceae</taxon>
        <taxon>Thiomargarita</taxon>
    </lineage>
</organism>
<dbReference type="NCBIfam" id="NF047739">
    <property type="entry name" value="antiphage_MADS3"/>
    <property type="match status" value="1"/>
</dbReference>
<evidence type="ECO:0000313" key="3">
    <source>
        <dbReference type="EMBL" id="TGO02622.1"/>
    </source>
</evidence>
<gene>
    <name evidence="2" type="ORF">PN36_21810</name>
    <name evidence="3" type="ORF">PN36_21840</name>
</gene>
<keyword evidence="4" id="KW-1185">Reference proteome</keyword>
<dbReference type="InterPro" id="IPR014555">
    <property type="entry name" value="RecF-like"/>
</dbReference>
<reference evidence="2 4" key="1">
    <citation type="journal article" date="2016" name="Front. Microbiol.">
        <title>Single-Cell (Meta-)Genomics of a Dimorphic Candidatus Thiomargarita nelsonii Reveals Genomic Plasticity.</title>
        <authorList>
            <person name="Flood B.E."/>
            <person name="Fliss P."/>
            <person name="Jones D.S."/>
            <person name="Dick G.J."/>
            <person name="Jain S."/>
            <person name="Kaster A.K."/>
            <person name="Winkel M."/>
            <person name="Mussmann M."/>
            <person name="Bailey J."/>
        </authorList>
    </citation>
    <scope>NUCLEOTIDE SEQUENCE [LARGE SCALE GENOMIC DNA]</scope>
    <source>
        <strain evidence="2">Hydrate Ridge</strain>
    </source>
</reference>
<dbReference type="EMBL" id="JSZA02000099">
    <property type="protein sequence ID" value="TGO02622.1"/>
    <property type="molecule type" value="Genomic_DNA"/>
</dbReference>
<dbReference type="PANTHER" id="PTHR40396:SF1">
    <property type="entry name" value="ATPASE AAA-TYPE CORE DOMAIN-CONTAINING PROTEIN"/>
    <property type="match status" value="1"/>
</dbReference>
<dbReference type="PIRSF" id="PIRSF029347">
    <property type="entry name" value="RecF"/>
    <property type="match status" value="1"/>
</dbReference>
<comment type="caution">
    <text evidence="2">The sequence shown here is derived from an EMBL/GenBank/DDBJ whole genome shotgun (WGS) entry which is preliminary data.</text>
</comment>
<dbReference type="EMBL" id="JSZA02000099">
    <property type="protein sequence ID" value="TGO02619.1"/>
    <property type="molecule type" value="Genomic_DNA"/>
</dbReference>
<dbReference type="SUPFAM" id="SSF52540">
    <property type="entry name" value="P-loop containing nucleoside triphosphate hydrolases"/>
    <property type="match status" value="1"/>
</dbReference>
<dbReference type="InterPro" id="IPR003959">
    <property type="entry name" value="ATPase_AAA_core"/>
</dbReference>
<dbReference type="PANTHER" id="PTHR40396">
    <property type="entry name" value="ATPASE-LIKE PROTEIN"/>
    <property type="match status" value="1"/>
</dbReference>
<dbReference type="InterPro" id="IPR027417">
    <property type="entry name" value="P-loop_NTPase"/>
</dbReference>
<dbReference type="Pfam" id="PF13304">
    <property type="entry name" value="AAA_21"/>
    <property type="match status" value="1"/>
</dbReference>